<dbReference type="GeneID" id="9949412"/>
<dbReference type="AlphaFoldDB" id="A0A1S0TM41"/>
<dbReference type="InParanoid" id="A0A1S0TM41"/>
<dbReference type="KEGG" id="loa:LOAG_11952"/>
<protein>
    <submittedName>
        <fullName evidence="1">Uncharacterized protein</fullName>
    </submittedName>
</protein>
<sequence length="122" mass="13957">MYRLKMSLPKGYYVIVHCVLTVCCNLNTSSYVVDKVSKRLCKRVVRVKGVAVFLEREEENNYSGFACIHPNIIYTFLMDCKEIDMEWETGKGIGQERMCKPEGEGWGTIVSVCSRAQPEVSY</sequence>
<accession>A0A1S0TM41</accession>
<name>A0A1S0TM41_LOALO</name>
<dbReference type="CTD" id="9949412"/>
<organism evidence="1">
    <name type="scientific">Loa loa</name>
    <name type="common">Eye worm</name>
    <name type="synonym">Filaria loa</name>
    <dbReference type="NCBI Taxonomy" id="7209"/>
    <lineage>
        <taxon>Eukaryota</taxon>
        <taxon>Metazoa</taxon>
        <taxon>Ecdysozoa</taxon>
        <taxon>Nematoda</taxon>
        <taxon>Chromadorea</taxon>
        <taxon>Rhabditida</taxon>
        <taxon>Spirurina</taxon>
        <taxon>Spiruromorpha</taxon>
        <taxon>Filarioidea</taxon>
        <taxon>Onchocercidae</taxon>
        <taxon>Loa</taxon>
    </lineage>
</organism>
<proteinExistence type="predicted"/>
<dbReference type="EMBL" id="JH712161">
    <property type="protein sequence ID" value="EFO16553.1"/>
    <property type="molecule type" value="Genomic_DNA"/>
</dbReference>
<dbReference type="RefSeq" id="XP_003147516.1">
    <property type="nucleotide sequence ID" value="XM_003147468.1"/>
</dbReference>
<reference evidence="1" key="1">
    <citation type="submission" date="2012-04" db="EMBL/GenBank/DDBJ databases">
        <title>The Genome Sequence of Loa loa.</title>
        <authorList>
            <consortium name="The Broad Institute Genome Sequencing Platform"/>
            <consortium name="Broad Institute Genome Sequencing Center for Infectious Disease"/>
            <person name="Nutman T.B."/>
            <person name="Fink D.L."/>
            <person name="Russ C."/>
            <person name="Young S."/>
            <person name="Zeng Q."/>
            <person name="Gargeya S."/>
            <person name="Alvarado L."/>
            <person name="Berlin A."/>
            <person name="Chapman S.B."/>
            <person name="Chen Z."/>
            <person name="Freedman E."/>
            <person name="Gellesch M."/>
            <person name="Goldberg J."/>
            <person name="Griggs A."/>
            <person name="Gujja S."/>
            <person name="Heilman E.R."/>
            <person name="Heiman D."/>
            <person name="Howarth C."/>
            <person name="Mehta T."/>
            <person name="Neiman D."/>
            <person name="Pearson M."/>
            <person name="Roberts A."/>
            <person name="Saif S."/>
            <person name="Shea T."/>
            <person name="Shenoy N."/>
            <person name="Sisk P."/>
            <person name="Stolte C."/>
            <person name="Sykes S."/>
            <person name="White J."/>
            <person name="Yandava C."/>
            <person name="Haas B."/>
            <person name="Henn M.R."/>
            <person name="Nusbaum C."/>
            <person name="Birren B."/>
        </authorList>
    </citation>
    <scope>NUCLEOTIDE SEQUENCE [LARGE SCALE GENOMIC DNA]</scope>
</reference>
<gene>
    <name evidence="1" type="ORF">LOAG_11952</name>
</gene>
<evidence type="ECO:0000313" key="1">
    <source>
        <dbReference type="EMBL" id="EFO16553.1"/>
    </source>
</evidence>